<feature type="active site" description="Charge relay system" evidence="1">
    <location>
        <position position="196"/>
    </location>
</feature>
<evidence type="ECO:0000256" key="1">
    <source>
        <dbReference type="PIRSR" id="PIRSR017388-1"/>
    </source>
</evidence>
<proteinExistence type="predicted"/>
<dbReference type="RefSeq" id="WP_272735917.1">
    <property type="nucleotide sequence ID" value="NZ_CP116942.1"/>
</dbReference>
<gene>
    <name evidence="5" type="ORF">PO878_18000</name>
</gene>
<dbReference type="Gene3D" id="3.40.50.1820">
    <property type="entry name" value="alpha/beta hydrolase"/>
    <property type="match status" value="1"/>
</dbReference>
<dbReference type="Pfam" id="PF12697">
    <property type="entry name" value="Abhydrolase_6"/>
    <property type="match status" value="1"/>
</dbReference>
<dbReference type="SUPFAM" id="SSF53474">
    <property type="entry name" value="alpha/beta-Hydrolases"/>
    <property type="match status" value="1"/>
</dbReference>
<name>A0AAE9Y4S0_9ACTN</name>
<dbReference type="Proteomes" id="UP001216390">
    <property type="component" value="Chromosome"/>
</dbReference>
<dbReference type="AlphaFoldDB" id="A0AAE9Y4S0"/>
<dbReference type="GO" id="GO:0052689">
    <property type="term" value="F:carboxylic ester hydrolase activity"/>
    <property type="evidence" value="ECO:0007669"/>
    <property type="project" value="InterPro"/>
</dbReference>
<feature type="binding site" evidence="2">
    <location>
        <position position="96"/>
    </location>
    <ligand>
        <name>substrate</name>
    </ligand>
</feature>
<organism evidence="5 6">
    <name type="scientific">Iamia majanohamensis</name>
    <dbReference type="NCBI Taxonomy" id="467976"/>
    <lineage>
        <taxon>Bacteria</taxon>
        <taxon>Bacillati</taxon>
        <taxon>Actinomycetota</taxon>
        <taxon>Acidimicrobiia</taxon>
        <taxon>Acidimicrobiales</taxon>
        <taxon>Iamiaceae</taxon>
        <taxon>Iamia</taxon>
    </lineage>
</organism>
<keyword evidence="5" id="KW-0378">Hydrolase</keyword>
<dbReference type="KEGG" id="ima:PO878_18000"/>
<dbReference type="InterPro" id="IPR012354">
    <property type="entry name" value="Esterase_lipase"/>
</dbReference>
<accession>A0AAE9Y4S0</accession>
<evidence type="ECO:0000313" key="6">
    <source>
        <dbReference type="Proteomes" id="UP001216390"/>
    </source>
</evidence>
<dbReference type="PIRSF" id="PIRSF017388">
    <property type="entry name" value="Esterase_lipase"/>
    <property type="match status" value="1"/>
</dbReference>
<dbReference type="InterPro" id="IPR000073">
    <property type="entry name" value="AB_hydrolase_1"/>
</dbReference>
<feature type="binding site" evidence="2">
    <location>
        <position position="27"/>
    </location>
    <ligand>
        <name>substrate</name>
    </ligand>
</feature>
<dbReference type="InterPro" id="IPR050228">
    <property type="entry name" value="Carboxylesterase_BioH"/>
</dbReference>
<dbReference type="EMBL" id="CP116942">
    <property type="protein sequence ID" value="WCO66394.1"/>
    <property type="molecule type" value="Genomic_DNA"/>
</dbReference>
<keyword evidence="6" id="KW-1185">Reference proteome</keyword>
<feature type="active site" description="Charge relay system" evidence="1">
    <location>
        <position position="225"/>
    </location>
</feature>
<protein>
    <submittedName>
        <fullName evidence="5">Alpha/beta fold hydrolase</fullName>
    </submittedName>
</protein>
<evidence type="ECO:0000313" key="5">
    <source>
        <dbReference type="EMBL" id="WCO66394.1"/>
    </source>
</evidence>
<reference evidence="5" key="1">
    <citation type="submission" date="2023-01" db="EMBL/GenBank/DDBJ databases">
        <title>The diversity of Class Acidimicrobiia in South China Sea sediment environments and the proposal of Iamia marina sp. nov., a novel species of the genus Iamia.</title>
        <authorList>
            <person name="He Y."/>
            <person name="Tian X."/>
        </authorList>
    </citation>
    <scope>NUCLEOTIDE SEQUENCE</scope>
    <source>
        <strain evidence="5">DSM 19957</strain>
    </source>
</reference>
<feature type="active site" description="Nucleophile" evidence="1">
    <location>
        <position position="95"/>
    </location>
</feature>
<evidence type="ECO:0000256" key="3">
    <source>
        <dbReference type="PIRSR" id="PIRSR017388-3"/>
    </source>
</evidence>
<dbReference type="PANTHER" id="PTHR43194">
    <property type="entry name" value="HYDROLASE ALPHA/BETA FOLD FAMILY"/>
    <property type="match status" value="1"/>
</dbReference>
<feature type="domain" description="AB hydrolase-1" evidence="4">
    <location>
        <begin position="21"/>
        <end position="238"/>
    </location>
</feature>
<dbReference type="PANTHER" id="PTHR43194:SF2">
    <property type="entry name" value="PEROXISOMAL MEMBRANE PROTEIN LPX1"/>
    <property type="match status" value="1"/>
</dbReference>
<dbReference type="InterPro" id="IPR029058">
    <property type="entry name" value="AB_hydrolase_fold"/>
</dbReference>
<evidence type="ECO:0000259" key="4">
    <source>
        <dbReference type="Pfam" id="PF12697"/>
    </source>
</evidence>
<sequence>MTAPIIEGAEPFHADGDDRGVLVVHGFTGNPHSMRPVAEALAGAGFTVDLPLLPGHGTAVADMLETGFDDWLAEAERAYGALAATCRTVAVVGLSMGGALTAWLASEHAEISGIACLNAVVTPPEGMREGLEEMLAAGQETMDGIGSDIAKEGVAESAYPETPLRPLLTLFDAAAELEGRLGRISCPVLVVNSPQDHVVDPANSDVLAASVAGPVERVTAPDSFHVVTLDHDGPAVVAAIVDFCTRVSTTSP</sequence>
<evidence type="ECO:0000256" key="2">
    <source>
        <dbReference type="PIRSR" id="PIRSR017388-2"/>
    </source>
</evidence>
<feature type="site" description="Important for substrate specificity" evidence="3">
    <location>
        <position position="145"/>
    </location>
</feature>